<dbReference type="RefSeq" id="WP_068464544.1">
    <property type="nucleotide sequence ID" value="NZ_JAEFBX010000003.1"/>
</dbReference>
<dbReference type="InterPro" id="IPR003789">
    <property type="entry name" value="Asn/Gln_tRNA_amidoTrase-B-like"/>
</dbReference>
<reference evidence="1 2" key="1">
    <citation type="submission" date="2015-10" db="EMBL/GenBank/DDBJ databases">
        <title>Transcriptomic analysis of a linuron degrading triple-species bacterial consortium.</title>
        <authorList>
            <person name="Albers P."/>
        </authorList>
    </citation>
    <scope>NUCLEOTIDE SEQUENCE [LARGE SCALE GENOMIC DNA]</scope>
    <source>
        <strain evidence="1 2">WDL6</strain>
    </source>
</reference>
<sequence length="149" mass="15936">MRDKINDDLKAAMKGGNKERVATLRLINAAIKAADIDARPSGKDKIDDADILTVLAKMVKQRRDSIEQFTSGGRPDLAEKEQAEVVIIEDYLPQQMTEDEIKAAITAAIAETGAAGAKDMGKVMGVLKGKYAGQMDFGKASALAKSLLS</sequence>
<dbReference type="Pfam" id="PF09424">
    <property type="entry name" value="YqeY"/>
    <property type="match status" value="1"/>
</dbReference>
<dbReference type="InterPro" id="IPR023168">
    <property type="entry name" value="GatB_Yqey_C_2"/>
</dbReference>
<proteinExistence type="predicted"/>
<dbReference type="SUPFAM" id="SSF89095">
    <property type="entry name" value="GatB/YqeY motif"/>
    <property type="match status" value="1"/>
</dbReference>
<name>A0A109B9A1_HYPSL</name>
<dbReference type="GO" id="GO:0016884">
    <property type="term" value="F:carbon-nitrogen ligase activity, with glutamine as amido-N-donor"/>
    <property type="evidence" value="ECO:0007669"/>
    <property type="project" value="InterPro"/>
</dbReference>
<dbReference type="AlphaFoldDB" id="A0A109B9A1"/>
<dbReference type="OrthoDB" id="9788127at2"/>
<evidence type="ECO:0000313" key="2">
    <source>
        <dbReference type="Proteomes" id="UP000059074"/>
    </source>
</evidence>
<dbReference type="PANTHER" id="PTHR28055:SF1">
    <property type="entry name" value="ALTERED INHERITANCE OF MITOCHONDRIA PROTEIN 41, MITOCHONDRIAL"/>
    <property type="match status" value="1"/>
</dbReference>
<dbReference type="Proteomes" id="UP000059074">
    <property type="component" value="Unassembled WGS sequence"/>
</dbReference>
<protein>
    <submittedName>
        <fullName evidence="1">Transamidase GatB domain protein</fullName>
    </submittedName>
</protein>
<keyword evidence="2" id="KW-1185">Reference proteome</keyword>
<gene>
    <name evidence="1" type="ORF">APY04_3229</name>
</gene>
<organism evidence="1 2">
    <name type="scientific">Hyphomicrobium sulfonivorans</name>
    <dbReference type="NCBI Taxonomy" id="121290"/>
    <lineage>
        <taxon>Bacteria</taxon>
        <taxon>Pseudomonadati</taxon>
        <taxon>Pseudomonadota</taxon>
        <taxon>Alphaproteobacteria</taxon>
        <taxon>Hyphomicrobiales</taxon>
        <taxon>Hyphomicrobiaceae</taxon>
        <taxon>Hyphomicrobium</taxon>
    </lineage>
</organism>
<dbReference type="EMBL" id="LMTR01000091">
    <property type="protein sequence ID" value="KWT64561.1"/>
    <property type="molecule type" value="Genomic_DNA"/>
</dbReference>
<dbReference type="Gene3D" id="1.10.1510.10">
    <property type="entry name" value="Uncharacterised protein YqeY/AIM41 PF09424, N-terminal domain"/>
    <property type="match status" value="1"/>
</dbReference>
<dbReference type="Gene3D" id="1.10.10.410">
    <property type="match status" value="1"/>
</dbReference>
<dbReference type="STRING" id="121290.APY04_3229"/>
<dbReference type="PATRIC" id="fig|121290.4.peg.2069"/>
<comment type="caution">
    <text evidence="1">The sequence shown here is derived from an EMBL/GenBank/DDBJ whole genome shotgun (WGS) entry which is preliminary data.</text>
</comment>
<dbReference type="InterPro" id="IPR042184">
    <property type="entry name" value="YqeY/Aim41_N"/>
</dbReference>
<evidence type="ECO:0000313" key="1">
    <source>
        <dbReference type="EMBL" id="KWT64561.1"/>
    </source>
</evidence>
<dbReference type="InterPro" id="IPR019004">
    <property type="entry name" value="YqeY/Aim41"/>
</dbReference>
<accession>A0A109B9A1</accession>
<dbReference type="PANTHER" id="PTHR28055">
    <property type="entry name" value="ALTERED INHERITANCE OF MITOCHONDRIA PROTEIN 41, MITOCHONDRIAL"/>
    <property type="match status" value="1"/>
</dbReference>